<organism evidence="1 2">
    <name type="scientific">Actinocatenispora rupis</name>
    <dbReference type="NCBI Taxonomy" id="519421"/>
    <lineage>
        <taxon>Bacteria</taxon>
        <taxon>Bacillati</taxon>
        <taxon>Actinomycetota</taxon>
        <taxon>Actinomycetes</taxon>
        <taxon>Micromonosporales</taxon>
        <taxon>Micromonosporaceae</taxon>
        <taxon>Actinocatenispora</taxon>
    </lineage>
</organism>
<evidence type="ECO:0008006" key="3">
    <source>
        <dbReference type="Google" id="ProtNLM"/>
    </source>
</evidence>
<name>A0A8J3J0X4_9ACTN</name>
<reference evidence="1" key="1">
    <citation type="submission" date="2021-01" db="EMBL/GenBank/DDBJ databases">
        <title>Whole genome shotgun sequence of Actinocatenispora rupis NBRC 107355.</title>
        <authorList>
            <person name="Komaki H."/>
            <person name="Tamura T."/>
        </authorList>
    </citation>
    <scope>NUCLEOTIDE SEQUENCE</scope>
    <source>
        <strain evidence="1">NBRC 107355</strain>
    </source>
</reference>
<dbReference type="RefSeq" id="WP_203654943.1">
    <property type="nucleotide sequence ID" value="NZ_BAAAZM010000002.1"/>
</dbReference>
<dbReference type="Pfam" id="PF13563">
    <property type="entry name" value="2_5_RNA_ligase2"/>
    <property type="match status" value="1"/>
</dbReference>
<evidence type="ECO:0000313" key="1">
    <source>
        <dbReference type="EMBL" id="GID09902.1"/>
    </source>
</evidence>
<proteinExistence type="predicted"/>
<protein>
    <recommendedName>
        <fullName evidence="3">2'-5' RNA ligase superfamily protein</fullName>
    </recommendedName>
</protein>
<comment type="caution">
    <text evidence="1">The sequence shown here is derived from an EMBL/GenBank/DDBJ whole genome shotgun (WGS) entry which is preliminary data.</text>
</comment>
<evidence type="ECO:0000313" key="2">
    <source>
        <dbReference type="Proteomes" id="UP000612808"/>
    </source>
</evidence>
<dbReference type="EMBL" id="BOMB01000004">
    <property type="protein sequence ID" value="GID09902.1"/>
    <property type="molecule type" value="Genomic_DNA"/>
</dbReference>
<sequence>MGDTGRTALVVMLPAADPLLDAARRIAPDRVRPGVGAHVTVLYPFVPVAEAADAVRELAAGYGPVGLDLTETVTAPGFAAVPVPALQPVVDAAADRWPRTPPYGGRFGPRPAAHLTLAMGGTATELDRVTAGVRPLLPVRAAATALLVVELTDQGWRPRLDVPLGAR</sequence>
<dbReference type="Proteomes" id="UP000612808">
    <property type="component" value="Unassembled WGS sequence"/>
</dbReference>
<accession>A0A8J3J0X4</accession>
<gene>
    <name evidence="1" type="ORF">Aru02nite_07910</name>
</gene>
<dbReference type="AlphaFoldDB" id="A0A8J3J0X4"/>
<keyword evidence="2" id="KW-1185">Reference proteome</keyword>